<keyword evidence="2" id="KW-0813">Transport</keyword>
<organism evidence="8 9">
    <name type="scientific">Bifidobacterium biavatii DSM 23969</name>
    <dbReference type="NCBI Taxonomy" id="1437608"/>
    <lineage>
        <taxon>Bacteria</taxon>
        <taxon>Bacillati</taxon>
        <taxon>Actinomycetota</taxon>
        <taxon>Actinomycetes</taxon>
        <taxon>Bifidobacteriales</taxon>
        <taxon>Bifidobacteriaceae</taxon>
        <taxon>Bifidobacterium</taxon>
    </lineage>
</organism>
<evidence type="ECO:0000256" key="6">
    <source>
        <dbReference type="SAM" id="MobiDB-lite"/>
    </source>
</evidence>
<evidence type="ECO:0000256" key="3">
    <source>
        <dbReference type="ARBA" id="ARBA00022741"/>
    </source>
</evidence>
<dbReference type="InterPro" id="IPR003593">
    <property type="entry name" value="AAA+_ATPase"/>
</dbReference>
<feature type="region of interest" description="Disordered" evidence="6">
    <location>
        <begin position="1"/>
        <end position="36"/>
    </location>
</feature>
<keyword evidence="8" id="KW-0378">Hydrolase</keyword>
<dbReference type="GO" id="GO:0005524">
    <property type="term" value="F:ATP binding"/>
    <property type="evidence" value="ECO:0007669"/>
    <property type="project" value="UniProtKB-KW"/>
</dbReference>
<evidence type="ECO:0000313" key="9">
    <source>
        <dbReference type="Proteomes" id="UP000029108"/>
    </source>
</evidence>
<dbReference type="GO" id="GO:0016887">
    <property type="term" value="F:ATP hydrolysis activity"/>
    <property type="evidence" value="ECO:0007669"/>
    <property type="project" value="InterPro"/>
</dbReference>
<evidence type="ECO:0000256" key="5">
    <source>
        <dbReference type="ARBA" id="ARBA00023251"/>
    </source>
</evidence>
<dbReference type="InterPro" id="IPR027417">
    <property type="entry name" value="P-loop_NTPase"/>
</dbReference>
<dbReference type="AlphaFoldDB" id="A0A086Z662"/>
<dbReference type="STRING" id="1437608.GCA_000771645_00395"/>
<evidence type="ECO:0000313" key="8">
    <source>
        <dbReference type="EMBL" id="KFI42012.1"/>
    </source>
</evidence>
<dbReference type="PANTHER" id="PTHR42711">
    <property type="entry name" value="ABC TRANSPORTER ATP-BINDING PROTEIN"/>
    <property type="match status" value="1"/>
</dbReference>
<dbReference type="SUPFAM" id="SSF52540">
    <property type="entry name" value="P-loop containing nucleoside triphosphate hydrolases"/>
    <property type="match status" value="1"/>
</dbReference>
<keyword evidence="5" id="KW-0046">Antibiotic resistance</keyword>
<gene>
    <name evidence="8" type="ORF">BBIA_2591</name>
</gene>
<dbReference type="GO" id="GO:0005886">
    <property type="term" value="C:plasma membrane"/>
    <property type="evidence" value="ECO:0007669"/>
    <property type="project" value="UniProtKB-SubCell"/>
</dbReference>
<dbReference type="CDD" id="cd03230">
    <property type="entry name" value="ABC_DR_subfamily_A"/>
    <property type="match status" value="1"/>
</dbReference>
<proteinExistence type="predicted"/>
<comment type="subcellular location">
    <subcellularLocation>
        <location evidence="1">Cell membrane</location>
        <topology evidence="1">Peripheral membrane protein</topology>
    </subcellularLocation>
</comment>
<dbReference type="Gene3D" id="3.40.50.300">
    <property type="entry name" value="P-loop containing nucleotide triphosphate hydrolases"/>
    <property type="match status" value="1"/>
</dbReference>
<keyword evidence="4 8" id="KW-0067">ATP-binding</keyword>
<dbReference type="EMBL" id="JGYN01000053">
    <property type="protein sequence ID" value="KFI42012.1"/>
    <property type="molecule type" value="Genomic_DNA"/>
</dbReference>
<dbReference type="SMART" id="SM00382">
    <property type="entry name" value="AAA"/>
    <property type="match status" value="1"/>
</dbReference>
<dbReference type="Pfam" id="PF00005">
    <property type="entry name" value="ABC_tran"/>
    <property type="match status" value="1"/>
</dbReference>
<accession>A0A086Z662</accession>
<name>A0A086Z662_9BIFI</name>
<sequence length="357" mass="39025">MRKDQGAGLLSRRREEVSMTAQDMASPSRMHDHHTDQPVLELESVTRSYGTRDRRRVVVDGLTMRVHAGSVVCLLGPNGAGKTTTIKMASTLLLPDSGSVRICGIDAIADPYRGEKHLSLLLGGERGFYLRASAIDNLRFFAQLAGVSHRDVEPRIRESLEAVGLEDKADARVETFSRGMKQRLHIARAMCSHASLVLLDEPTTGLDPHSALRIRELIADMRRGGAGIVLTTHAMAEAEALADRIHVIREGRIIVSGSVRDLADSVRLDGVSMYMAFESEWNPDAANRLRGIPGVRGVNADLRGGVWSITVTWQGAHEPDAELIRQAAASPELRHLGWRPASLEEVYLAVLDAGREG</sequence>
<dbReference type="EC" id="3.6.3.31" evidence="8"/>
<dbReference type="InterPro" id="IPR050763">
    <property type="entry name" value="ABC_transporter_ATP-binding"/>
</dbReference>
<reference evidence="8 9" key="1">
    <citation type="submission" date="2014-03" db="EMBL/GenBank/DDBJ databases">
        <title>Genomics of Bifidobacteria.</title>
        <authorList>
            <person name="Ventura M."/>
            <person name="Milani C."/>
            <person name="Lugli G.A."/>
        </authorList>
    </citation>
    <scope>NUCLEOTIDE SEQUENCE [LARGE SCALE GENOMIC DNA]</scope>
    <source>
        <strain evidence="8 9">DSM 23969</strain>
    </source>
</reference>
<keyword evidence="9" id="KW-1185">Reference proteome</keyword>
<evidence type="ECO:0000256" key="4">
    <source>
        <dbReference type="ARBA" id="ARBA00022840"/>
    </source>
</evidence>
<comment type="caution">
    <text evidence="8">The sequence shown here is derived from an EMBL/GenBank/DDBJ whole genome shotgun (WGS) entry which is preliminary data.</text>
</comment>
<feature type="domain" description="ABC transporter" evidence="7">
    <location>
        <begin position="40"/>
        <end position="275"/>
    </location>
</feature>
<evidence type="ECO:0000259" key="7">
    <source>
        <dbReference type="PROSITE" id="PS50893"/>
    </source>
</evidence>
<dbReference type="Proteomes" id="UP000029108">
    <property type="component" value="Unassembled WGS sequence"/>
</dbReference>
<evidence type="ECO:0000256" key="2">
    <source>
        <dbReference type="ARBA" id="ARBA00022448"/>
    </source>
</evidence>
<keyword evidence="3" id="KW-0547">Nucleotide-binding</keyword>
<dbReference type="PROSITE" id="PS50893">
    <property type="entry name" value="ABC_TRANSPORTER_2"/>
    <property type="match status" value="1"/>
</dbReference>
<evidence type="ECO:0000256" key="1">
    <source>
        <dbReference type="ARBA" id="ARBA00004202"/>
    </source>
</evidence>
<dbReference type="GO" id="GO:0046677">
    <property type="term" value="P:response to antibiotic"/>
    <property type="evidence" value="ECO:0007669"/>
    <property type="project" value="UniProtKB-KW"/>
</dbReference>
<dbReference type="eggNOG" id="COG1131">
    <property type="taxonomic scope" value="Bacteria"/>
</dbReference>
<protein>
    <submittedName>
        <fullName evidence="8">ABC transporter ATP-binding protein</fullName>
        <ecNumber evidence="8">3.6.3.31</ecNumber>
    </submittedName>
</protein>
<dbReference type="InterPro" id="IPR003439">
    <property type="entry name" value="ABC_transporter-like_ATP-bd"/>
</dbReference>
<dbReference type="PANTHER" id="PTHR42711:SF16">
    <property type="entry name" value="ABC TRANSPORTER ATP-BINDING PROTEIN"/>
    <property type="match status" value="1"/>
</dbReference>